<evidence type="ECO:0000256" key="3">
    <source>
        <dbReference type="ARBA" id="ARBA00022723"/>
    </source>
</evidence>
<dbReference type="PROSITE" id="PS51918">
    <property type="entry name" value="RADICAL_SAM"/>
    <property type="match status" value="1"/>
</dbReference>
<organism evidence="10 11">
    <name type="scientific">Thalassobacterium sedimentorum</name>
    <dbReference type="NCBI Taxonomy" id="3041258"/>
    <lineage>
        <taxon>Bacteria</taxon>
        <taxon>Pseudomonadati</taxon>
        <taxon>Verrucomicrobiota</taxon>
        <taxon>Opitutia</taxon>
        <taxon>Puniceicoccales</taxon>
        <taxon>Coraliomargaritaceae</taxon>
        <taxon>Thalassobacterium</taxon>
    </lineage>
</organism>
<dbReference type="InterPro" id="IPR058240">
    <property type="entry name" value="rSAM_sf"/>
</dbReference>
<comment type="subunit">
    <text evidence="8">Homodimer.</text>
</comment>
<comment type="catalytic activity">
    <reaction evidence="8">
        <text>6-carboxy-5,6,7,8-tetrahydropterin + H(+) = 7-carboxy-7-carbaguanine + NH4(+)</text>
        <dbReference type="Rhea" id="RHEA:27974"/>
        <dbReference type="ChEBI" id="CHEBI:15378"/>
        <dbReference type="ChEBI" id="CHEBI:28938"/>
        <dbReference type="ChEBI" id="CHEBI:61032"/>
        <dbReference type="ChEBI" id="CHEBI:61036"/>
        <dbReference type="EC" id="4.3.99.3"/>
    </reaction>
</comment>
<keyword evidence="5 8" id="KW-0408">Iron</keyword>
<gene>
    <name evidence="8" type="primary">queE</name>
    <name evidence="10" type="ORF">QEH59_06130</name>
</gene>
<dbReference type="PANTHER" id="PTHR42836:SF1">
    <property type="entry name" value="7-CARBOXY-7-DEAZAGUANINE SYNTHASE"/>
    <property type="match status" value="1"/>
</dbReference>
<evidence type="ECO:0000256" key="7">
    <source>
        <dbReference type="ARBA" id="ARBA00023239"/>
    </source>
</evidence>
<dbReference type="InterPro" id="IPR007197">
    <property type="entry name" value="rSAM"/>
</dbReference>
<dbReference type="Proteomes" id="UP001243717">
    <property type="component" value="Unassembled WGS sequence"/>
</dbReference>
<comment type="function">
    <text evidence="8">Catalyzes the complex heterocyclic radical-mediated conversion of 6-carboxy-5,6,7,8-tetrahydropterin (CPH4) to 7-carboxy-7-deazaguanine (CDG), a step common to the biosynthetic pathways of all 7-deazapurine-containing compounds.</text>
</comment>
<evidence type="ECO:0000313" key="10">
    <source>
        <dbReference type="EMBL" id="MDQ8193993.1"/>
    </source>
</evidence>
<comment type="caution">
    <text evidence="8">Lacks conserved residue(s) required for the propagation of feature annotation.</text>
</comment>
<evidence type="ECO:0000256" key="6">
    <source>
        <dbReference type="ARBA" id="ARBA00023014"/>
    </source>
</evidence>
<feature type="binding site" evidence="8">
    <location>
        <position position="75"/>
    </location>
    <ligand>
        <name>substrate</name>
    </ligand>
</feature>
<feature type="domain" description="Radical SAM core" evidence="9">
    <location>
        <begin position="17"/>
        <end position="222"/>
    </location>
</feature>
<dbReference type="InterPro" id="IPR024924">
    <property type="entry name" value="7-CO-7-deazaguanine_synth-like"/>
</dbReference>
<comment type="caution">
    <text evidence="10">The sequence shown here is derived from an EMBL/GenBank/DDBJ whole genome shotgun (WGS) entry which is preliminary data.</text>
</comment>
<dbReference type="HAMAP" id="MF_00917">
    <property type="entry name" value="QueE"/>
    <property type="match status" value="1"/>
</dbReference>
<keyword evidence="2 8" id="KW-0949">S-adenosyl-L-methionine</keyword>
<keyword evidence="6 8" id="KW-0411">Iron-sulfur</keyword>
<comment type="cofactor">
    <cofactor evidence="8">
        <name>S-adenosyl-L-methionine</name>
        <dbReference type="ChEBI" id="CHEBI:59789"/>
    </cofactor>
    <text evidence="8">Binds 1 S-adenosyl-L-methionine per subunit.</text>
</comment>
<dbReference type="CDD" id="cd01335">
    <property type="entry name" value="Radical_SAM"/>
    <property type="match status" value="1"/>
</dbReference>
<proteinExistence type="inferred from homology"/>
<dbReference type="InterPro" id="IPR013785">
    <property type="entry name" value="Aldolase_TIM"/>
</dbReference>
<reference evidence="10 11" key="1">
    <citation type="submission" date="2023-04" db="EMBL/GenBank/DDBJ databases">
        <title>A novel bacteria isolated from coastal sediment.</title>
        <authorList>
            <person name="Liu X.-J."/>
            <person name="Du Z.-J."/>
        </authorList>
    </citation>
    <scope>NUCLEOTIDE SEQUENCE [LARGE SCALE GENOMIC DNA]</scope>
    <source>
        <strain evidence="10 11">SDUM461004</strain>
    </source>
</reference>
<comment type="similarity">
    <text evidence="8">Belongs to the radical SAM superfamily. 7-carboxy-7-deazaguanine synthase family.</text>
</comment>
<sequence>MLPIHEQFYTFQGEGIYAGRAAYFIRTFGCPVHCPWCDSAGTWHPDYVPKQIQRLDVDCLVAEVAKTNAEFVVITGGEPAIHNLAPLVDALHELGQKVHLETSGAFVIKGDFDWITLSPKRWKLPLSVNLERAHEFKIIVDTPEAITEYTALLGDTLKPIWLHPEWSRHNDAATLDAITEWVKMHGAPFRAGWQMHKHYAADLKDSRSAPAAPLGGNPQQGF</sequence>
<protein>
    <recommendedName>
        <fullName evidence="8">7-carboxy-7-deazaguanine synthase</fullName>
        <shortName evidence="8">CDG synthase</shortName>
        <ecNumber evidence="8">4.3.99.3</ecNumber>
    </recommendedName>
    <alternativeName>
        <fullName evidence="8">Queuosine biosynthesis protein QueE</fullName>
    </alternativeName>
</protein>
<feature type="binding site" evidence="8">
    <location>
        <begin position="11"/>
        <end position="13"/>
    </location>
    <ligand>
        <name>substrate</name>
    </ligand>
</feature>
<feature type="binding site" evidence="8">
    <location>
        <position position="77"/>
    </location>
    <ligand>
        <name>S-adenosyl-L-methionine</name>
        <dbReference type="ChEBI" id="CHEBI:59789"/>
    </ligand>
</feature>
<dbReference type="SUPFAM" id="SSF102114">
    <property type="entry name" value="Radical SAM enzymes"/>
    <property type="match status" value="1"/>
</dbReference>
<feature type="binding site" evidence="8">
    <location>
        <position position="34"/>
    </location>
    <ligand>
        <name>[4Fe-4S] cluster</name>
        <dbReference type="ChEBI" id="CHEBI:49883"/>
        <note>4Fe-4S-S-AdoMet</note>
    </ligand>
</feature>
<name>A0ABU1AGS5_9BACT</name>
<dbReference type="EC" id="4.3.99.3" evidence="8"/>
<keyword evidence="3 8" id="KW-0479">Metal-binding</keyword>
<feature type="binding site" evidence="8">
    <location>
        <position position="37"/>
    </location>
    <ligand>
        <name>[4Fe-4S] cluster</name>
        <dbReference type="ChEBI" id="CHEBI:49883"/>
        <note>4Fe-4S-S-AdoMet</note>
    </ligand>
</feature>
<evidence type="ECO:0000256" key="4">
    <source>
        <dbReference type="ARBA" id="ARBA00022842"/>
    </source>
</evidence>
<evidence type="ECO:0000313" key="11">
    <source>
        <dbReference type="Proteomes" id="UP001243717"/>
    </source>
</evidence>
<evidence type="ECO:0000256" key="8">
    <source>
        <dbReference type="HAMAP-Rule" id="MF_00917"/>
    </source>
</evidence>
<dbReference type="SFLD" id="SFLDS00029">
    <property type="entry name" value="Radical_SAM"/>
    <property type="match status" value="1"/>
</dbReference>
<evidence type="ECO:0000256" key="2">
    <source>
        <dbReference type="ARBA" id="ARBA00022691"/>
    </source>
</evidence>
<feature type="binding site" evidence="8">
    <location>
        <begin position="118"/>
        <end position="120"/>
    </location>
    <ligand>
        <name>S-adenosyl-L-methionine</name>
        <dbReference type="ChEBI" id="CHEBI:59789"/>
    </ligand>
</feature>
<keyword evidence="4 8" id="KW-0460">Magnesium</keyword>
<evidence type="ECO:0000256" key="1">
    <source>
        <dbReference type="ARBA" id="ARBA00022485"/>
    </source>
</evidence>
<comment type="cofactor">
    <cofactor evidence="8">
        <name>Mg(2+)</name>
        <dbReference type="ChEBI" id="CHEBI:18420"/>
    </cofactor>
</comment>
<comment type="pathway">
    <text evidence="8">Purine metabolism; 7-cyano-7-deazaguanine biosynthesis.</text>
</comment>
<comment type="cofactor">
    <cofactor evidence="8">
        <name>[4Fe-4S] cluster</name>
        <dbReference type="ChEBI" id="CHEBI:49883"/>
    </cofactor>
    <text evidence="8">Binds 1 [4Fe-4S] cluster. The cluster is coordinated with 3 cysteines and an exchangeable S-adenosyl-L-methionine.</text>
</comment>
<feature type="binding site" evidence="8">
    <location>
        <position position="26"/>
    </location>
    <ligand>
        <name>substrate</name>
    </ligand>
</feature>
<evidence type="ECO:0000256" key="5">
    <source>
        <dbReference type="ARBA" id="ARBA00023004"/>
    </source>
</evidence>
<feature type="binding site" evidence="8">
    <location>
        <position position="39"/>
    </location>
    <ligand>
        <name>Mg(2+)</name>
        <dbReference type="ChEBI" id="CHEBI:18420"/>
    </ligand>
</feature>
<dbReference type="EMBL" id="JARXIC010000007">
    <property type="protein sequence ID" value="MDQ8193993.1"/>
    <property type="molecule type" value="Genomic_DNA"/>
</dbReference>
<evidence type="ECO:0000259" key="9">
    <source>
        <dbReference type="PROSITE" id="PS51918"/>
    </source>
</evidence>
<dbReference type="Pfam" id="PF13353">
    <property type="entry name" value="Fer4_12"/>
    <property type="match status" value="1"/>
</dbReference>
<feature type="binding site" evidence="8">
    <location>
        <begin position="36"/>
        <end position="38"/>
    </location>
    <ligand>
        <name>S-adenosyl-L-methionine</name>
        <dbReference type="ChEBI" id="CHEBI:59789"/>
    </ligand>
</feature>
<keyword evidence="1 8" id="KW-0004">4Fe-4S</keyword>
<keyword evidence="7 8" id="KW-0456">Lyase</keyword>
<keyword evidence="11" id="KW-1185">Reference proteome</keyword>
<dbReference type="PIRSF" id="PIRSF000370">
    <property type="entry name" value="QueE"/>
    <property type="match status" value="1"/>
</dbReference>
<dbReference type="Gene3D" id="3.20.20.70">
    <property type="entry name" value="Aldolase class I"/>
    <property type="match status" value="1"/>
</dbReference>
<dbReference type="RefSeq" id="WP_308984476.1">
    <property type="nucleotide sequence ID" value="NZ_JARXIC010000007.1"/>
</dbReference>
<dbReference type="PANTHER" id="PTHR42836">
    <property type="entry name" value="7-CARBOXY-7-DEAZAGUANINE SYNTHASE"/>
    <property type="match status" value="1"/>
</dbReference>
<keyword evidence="8" id="KW-0671">Queuosine biosynthesis</keyword>
<accession>A0ABU1AGS5</accession>
<feature type="binding site" evidence="8">
    <location>
        <position position="30"/>
    </location>
    <ligand>
        <name>[4Fe-4S] cluster</name>
        <dbReference type="ChEBI" id="CHEBI:49883"/>
        <note>4Fe-4S-S-AdoMet</note>
    </ligand>
</feature>